<name>A0A917UIE2_9ACTN</name>
<keyword evidence="3" id="KW-0804">Transcription</keyword>
<evidence type="ECO:0000256" key="1">
    <source>
        <dbReference type="ARBA" id="ARBA00023015"/>
    </source>
</evidence>
<evidence type="ECO:0000256" key="3">
    <source>
        <dbReference type="ARBA" id="ARBA00023163"/>
    </source>
</evidence>
<dbReference type="PANTHER" id="PTHR43280">
    <property type="entry name" value="ARAC-FAMILY TRANSCRIPTIONAL REGULATOR"/>
    <property type="match status" value="1"/>
</dbReference>
<dbReference type="SMART" id="SM00342">
    <property type="entry name" value="HTH_ARAC"/>
    <property type="match status" value="1"/>
</dbReference>
<keyword evidence="1" id="KW-0805">Transcription regulation</keyword>
<keyword evidence="7" id="KW-1185">Reference proteome</keyword>
<dbReference type="InterPro" id="IPR018060">
    <property type="entry name" value="HTH_AraC"/>
</dbReference>
<dbReference type="PROSITE" id="PS01124">
    <property type="entry name" value="HTH_ARAC_FAMILY_2"/>
    <property type="match status" value="1"/>
</dbReference>
<gene>
    <name evidence="6" type="ORF">GCM10011578_016720</name>
</gene>
<dbReference type="PANTHER" id="PTHR43280:SF32">
    <property type="entry name" value="TRANSCRIPTIONAL REGULATORY PROTEIN"/>
    <property type="match status" value="1"/>
</dbReference>
<dbReference type="Pfam" id="PF12833">
    <property type="entry name" value="HTH_18"/>
    <property type="match status" value="1"/>
</dbReference>
<dbReference type="Pfam" id="PF02311">
    <property type="entry name" value="AraC_binding"/>
    <property type="match status" value="1"/>
</dbReference>
<dbReference type="SUPFAM" id="SSF51215">
    <property type="entry name" value="Regulatory protein AraC"/>
    <property type="match status" value="1"/>
</dbReference>
<comment type="caution">
    <text evidence="6">The sequence shown here is derived from an EMBL/GenBank/DDBJ whole genome shotgun (WGS) entry which is preliminary data.</text>
</comment>
<dbReference type="SUPFAM" id="SSF46689">
    <property type="entry name" value="Homeodomain-like"/>
    <property type="match status" value="1"/>
</dbReference>
<dbReference type="EMBL" id="BMML01000003">
    <property type="protein sequence ID" value="GGM96711.1"/>
    <property type="molecule type" value="Genomic_DNA"/>
</dbReference>
<proteinExistence type="predicted"/>
<protein>
    <submittedName>
        <fullName evidence="6">Transcriptional regulator</fullName>
    </submittedName>
</protein>
<evidence type="ECO:0000313" key="7">
    <source>
        <dbReference type="Proteomes" id="UP000653411"/>
    </source>
</evidence>
<evidence type="ECO:0000313" key="6">
    <source>
        <dbReference type="EMBL" id="GGM96711.1"/>
    </source>
</evidence>
<dbReference type="GO" id="GO:0003700">
    <property type="term" value="F:DNA-binding transcription factor activity"/>
    <property type="evidence" value="ECO:0007669"/>
    <property type="project" value="InterPro"/>
</dbReference>
<dbReference type="InterPro" id="IPR037923">
    <property type="entry name" value="HTH-like"/>
</dbReference>
<sequence length="316" mass="35005">MQSAEHDGGDASPGGGILRLDFNPPAEHVPGFEIIDLATLHERRRRVQRRSDLVHRVDFHTLTLITEGSGEHAVDFVTHPCRPGTLLWVRPGQVQSFVRPGTANGTHLLFTSGFPPHTSSADRWVREWYGPACWQLGARPEYAVLSTLLGQLRAEYDRPERAVSVEILQLLLATVLLQVRRLPHPEGGGDPQAGGEVYARFRTELELSYATTRRAADYAQRLGYTVKTLTRACTAATGQPVKHVIDTRVALEAQRLLAHTDAPVATVARRLGFVEPTNFGKFFTRHTGVTPGAFRRTHQGGQRRDVLSDLGEPVHQ</sequence>
<feature type="domain" description="HTH araC/xylS-type" evidence="5">
    <location>
        <begin position="199"/>
        <end position="297"/>
    </location>
</feature>
<evidence type="ECO:0000259" key="5">
    <source>
        <dbReference type="PROSITE" id="PS01124"/>
    </source>
</evidence>
<dbReference type="AlphaFoldDB" id="A0A917UIE2"/>
<accession>A0A917UIE2</accession>
<organism evidence="6 7">
    <name type="scientific">Streptomyces fuscichromogenes</name>
    <dbReference type="NCBI Taxonomy" id="1324013"/>
    <lineage>
        <taxon>Bacteria</taxon>
        <taxon>Bacillati</taxon>
        <taxon>Actinomycetota</taxon>
        <taxon>Actinomycetes</taxon>
        <taxon>Kitasatosporales</taxon>
        <taxon>Streptomycetaceae</taxon>
        <taxon>Streptomyces</taxon>
    </lineage>
</organism>
<reference evidence="6" key="1">
    <citation type="journal article" date="2014" name="Int. J. Syst. Evol. Microbiol.">
        <title>Complete genome sequence of Corynebacterium casei LMG S-19264T (=DSM 44701T), isolated from a smear-ripened cheese.</title>
        <authorList>
            <consortium name="US DOE Joint Genome Institute (JGI-PGF)"/>
            <person name="Walter F."/>
            <person name="Albersmeier A."/>
            <person name="Kalinowski J."/>
            <person name="Ruckert C."/>
        </authorList>
    </citation>
    <scope>NUCLEOTIDE SEQUENCE</scope>
    <source>
        <strain evidence="6">CGMCC 4.7110</strain>
    </source>
</reference>
<dbReference type="RefSeq" id="WP_189261950.1">
    <property type="nucleotide sequence ID" value="NZ_BMML01000003.1"/>
</dbReference>
<dbReference type="InterPro" id="IPR009057">
    <property type="entry name" value="Homeodomain-like_sf"/>
</dbReference>
<reference evidence="6" key="2">
    <citation type="submission" date="2020-09" db="EMBL/GenBank/DDBJ databases">
        <authorList>
            <person name="Sun Q."/>
            <person name="Zhou Y."/>
        </authorList>
    </citation>
    <scope>NUCLEOTIDE SEQUENCE</scope>
    <source>
        <strain evidence="6">CGMCC 4.7110</strain>
    </source>
</reference>
<dbReference type="Gene3D" id="1.10.10.60">
    <property type="entry name" value="Homeodomain-like"/>
    <property type="match status" value="1"/>
</dbReference>
<evidence type="ECO:0000256" key="2">
    <source>
        <dbReference type="ARBA" id="ARBA00023125"/>
    </source>
</evidence>
<feature type="region of interest" description="Disordered" evidence="4">
    <location>
        <begin position="291"/>
        <end position="316"/>
    </location>
</feature>
<feature type="compositionally biased region" description="Basic and acidic residues" evidence="4">
    <location>
        <begin position="302"/>
        <end position="316"/>
    </location>
</feature>
<keyword evidence="2" id="KW-0238">DNA-binding</keyword>
<dbReference type="InterPro" id="IPR003313">
    <property type="entry name" value="AraC-bd"/>
</dbReference>
<evidence type="ECO:0000256" key="4">
    <source>
        <dbReference type="SAM" id="MobiDB-lite"/>
    </source>
</evidence>
<feature type="region of interest" description="Disordered" evidence="4">
    <location>
        <begin position="1"/>
        <end position="22"/>
    </location>
</feature>
<dbReference type="Proteomes" id="UP000653411">
    <property type="component" value="Unassembled WGS sequence"/>
</dbReference>
<dbReference type="GO" id="GO:0043565">
    <property type="term" value="F:sequence-specific DNA binding"/>
    <property type="evidence" value="ECO:0007669"/>
    <property type="project" value="InterPro"/>
</dbReference>